<dbReference type="AlphaFoldDB" id="A0A327NAG0"/>
<evidence type="ECO:0000313" key="2">
    <source>
        <dbReference type="EMBL" id="RAI71865.1"/>
    </source>
</evidence>
<feature type="transmembrane region" description="Helical" evidence="1">
    <location>
        <begin position="322"/>
        <end position="348"/>
    </location>
</feature>
<reference evidence="2 3" key="1">
    <citation type="submission" date="2018-06" db="EMBL/GenBank/DDBJ databases">
        <authorList>
            <person name="Zhirakovskaya E."/>
        </authorList>
    </citation>
    <scope>NUCLEOTIDE SEQUENCE [LARGE SCALE GENOMIC DNA]</scope>
    <source>
        <strain evidence="2 3">LY3</strain>
    </source>
</reference>
<gene>
    <name evidence="2" type="ORF">DOZ80_08505</name>
</gene>
<feature type="transmembrane region" description="Helical" evidence="1">
    <location>
        <begin position="176"/>
        <end position="200"/>
    </location>
</feature>
<proteinExistence type="predicted"/>
<feature type="transmembrane region" description="Helical" evidence="1">
    <location>
        <begin position="104"/>
        <end position="122"/>
    </location>
</feature>
<evidence type="ECO:0008006" key="4">
    <source>
        <dbReference type="Google" id="ProtNLM"/>
    </source>
</evidence>
<keyword evidence="1" id="KW-0472">Membrane</keyword>
<name>A0A327NAG0_PSEFL</name>
<feature type="transmembrane region" description="Helical" evidence="1">
    <location>
        <begin position="152"/>
        <end position="170"/>
    </location>
</feature>
<feature type="transmembrane region" description="Helical" evidence="1">
    <location>
        <begin position="288"/>
        <end position="310"/>
    </location>
</feature>
<protein>
    <recommendedName>
        <fullName evidence="4">EpsG family protein</fullName>
    </recommendedName>
</protein>
<dbReference type="InterPro" id="IPR049458">
    <property type="entry name" value="EpsG-like"/>
</dbReference>
<feature type="transmembrane region" description="Helical" evidence="1">
    <location>
        <begin position="33"/>
        <end position="52"/>
    </location>
</feature>
<dbReference type="Pfam" id="PF14897">
    <property type="entry name" value="EpsG"/>
    <property type="match status" value="1"/>
</dbReference>
<sequence length="373" mass="41565">MSFEFVWPIYAVFIFLAVSGGTEMLIKQGWVKQLAVFSSAIALVLLAALRSIGVGSDDVAYADMFANVPVFFGCDEFLCGYSYSQFNIELGFFTLLSVLRTFGNEPYVLFSVVALASIALNVRAIKFFSPHVGSAVLVYFCHFYLNKELNAIRLGLASAILFWAVTLIPVRKTGMFILLVVCAAFVHVSSLLILLPFAIYQLRPSRSVYAVVALALLAFTAFFDIQTLFSYLVNFGFIGEKINLYLNADIYNFPLPLLSAVNLKNLIFVGVALAFWRQISGKYEHFELVFCFFFCATFIRIALGDFAIVAGRSYAAISMFEYVMLPFVVFSLCGKWLGYALIVLYAGLTLYLNLTDNAGWSGEAVQFFNFNNS</sequence>
<dbReference type="Proteomes" id="UP000249493">
    <property type="component" value="Unassembled WGS sequence"/>
</dbReference>
<keyword evidence="1" id="KW-0812">Transmembrane</keyword>
<keyword evidence="1" id="KW-1133">Transmembrane helix</keyword>
<evidence type="ECO:0000313" key="3">
    <source>
        <dbReference type="Proteomes" id="UP000249493"/>
    </source>
</evidence>
<evidence type="ECO:0000256" key="1">
    <source>
        <dbReference type="SAM" id="Phobius"/>
    </source>
</evidence>
<accession>A0A327NAG0</accession>
<comment type="caution">
    <text evidence="2">The sequence shown here is derived from an EMBL/GenBank/DDBJ whole genome shotgun (WGS) entry which is preliminary data.</text>
</comment>
<feature type="transmembrane region" description="Helical" evidence="1">
    <location>
        <begin position="253"/>
        <end position="276"/>
    </location>
</feature>
<dbReference type="RefSeq" id="WP_111281822.1">
    <property type="nucleotide sequence ID" value="NZ_QLIN01000002.1"/>
</dbReference>
<feature type="transmembrane region" description="Helical" evidence="1">
    <location>
        <begin position="207"/>
        <end position="233"/>
    </location>
</feature>
<feature type="transmembrane region" description="Helical" evidence="1">
    <location>
        <begin position="6"/>
        <end position="26"/>
    </location>
</feature>
<dbReference type="EMBL" id="QLIN01000002">
    <property type="protein sequence ID" value="RAI71865.1"/>
    <property type="molecule type" value="Genomic_DNA"/>
</dbReference>
<organism evidence="2 3">
    <name type="scientific">Pseudomonas fluorescens</name>
    <dbReference type="NCBI Taxonomy" id="294"/>
    <lineage>
        <taxon>Bacteria</taxon>
        <taxon>Pseudomonadati</taxon>
        <taxon>Pseudomonadota</taxon>
        <taxon>Gammaproteobacteria</taxon>
        <taxon>Pseudomonadales</taxon>
        <taxon>Pseudomonadaceae</taxon>
        <taxon>Pseudomonas</taxon>
    </lineage>
</organism>